<organism evidence="15 16">
    <name type="scientific">Candidatus Uhrbacteria bacterium RIFCSPLOWO2_02_FULL_49_11</name>
    <dbReference type="NCBI Taxonomy" id="1802409"/>
    <lineage>
        <taxon>Bacteria</taxon>
        <taxon>Candidatus Uhriibacteriota</taxon>
    </lineage>
</organism>
<evidence type="ECO:0000256" key="7">
    <source>
        <dbReference type="ARBA" id="ARBA00022723"/>
    </source>
</evidence>
<comment type="cofactor">
    <cofactor evidence="1">
        <name>Zn(2+)</name>
        <dbReference type="ChEBI" id="CHEBI:29105"/>
    </cofactor>
</comment>
<dbReference type="InterPro" id="IPR008915">
    <property type="entry name" value="Peptidase_M50"/>
</dbReference>
<reference evidence="15 16" key="1">
    <citation type="journal article" date="2016" name="Nat. Commun.">
        <title>Thousands of microbial genomes shed light on interconnected biogeochemical processes in an aquifer system.</title>
        <authorList>
            <person name="Anantharaman K."/>
            <person name="Brown C.T."/>
            <person name="Hug L.A."/>
            <person name="Sharon I."/>
            <person name="Castelle C.J."/>
            <person name="Probst A.J."/>
            <person name="Thomas B.C."/>
            <person name="Singh A."/>
            <person name="Wilkins M.J."/>
            <person name="Karaoz U."/>
            <person name="Brodie E.L."/>
            <person name="Williams K.H."/>
            <person name="Hubbard S.S."/>
            <person name="Banfield J.F."/>
        </authorList>
    </citation>
    <scope>NUCLEOTIDE SEQUENCE [LARGE SCALE GENOMIC DNA]</scope>
</reference>
<evidence type="ECO:0000259" key="14">
    <source>
        <dbReference type="Pfam" id="PF02163"/>
    </source>
</evidence>
<comment type="similarity">
    <text evidence="3">Belongs to the peptidase M50B family.</text>
</comment>
<evidence type="ECO:0000313" key="16">
    <source>
        <dbReference type="Proteomes" id="UP000178264"/>
    </source>
</evidence>
<keyword evidence="6 13" id="KW-0812">Transmembrane</keyword>
<keyword evidence="4" id="KW-1003">Cell membrane</keyword>
<dbReference type="Proteomes" id="UP000178264">
    <property type="component" value="Unassembled WGS sequence"/>
</dbReference>
<dbReference type="EMBL" id="MGER01000042">
    <property type="protein sequence ID" value="OGL87930.1"/>
    <property type="molecule type" value="Genomic_DNA"/>
</dbReference>
<evidence type="ECO:0000256" key="10">
    <source>
        <dbReference type="ARBA" id="ARBA00022989"/>
    </source>
</evidence>
<sequence>MTDIAFIIFIIMGAIIHEYSHGWMANELGDPTAKDLGRLTLNPIVHIDPMGSILLPLFAWFTTGGRFLFAYAKPVPYNPYNLRDKKWGPALVGVAGPASNVIIAALLGAVVRFLPASHFMEILTLGVWANVMLAVFNLVPIPPLDGSKILFALFPDSWRGIEHTFERYGIVLFIFFIFYFASALLPLMAFLFRLFTGIAD</sequence>
<evidence type="ECO:0000256" key="6">
    <source>
        <dbReference type="ARBA" id="ARBA00022692"/>
    </source>
</evidence>
<evidence type="ECO:0000256" key="3">
    <source>
        <dbReference type="ARBA" id="ARBA00007931"/>
    </source>
</evidence>
<keyword evidence="12 13" id="KW-0472">Membrane</keyword>
<evidence type="ECO:0000256" key="1">
    <source>
        <dbReference type="ARBA" id="ARBA00001947"/>
    </source>
</evidence>
<evidence type="ECO:0000313" key="15">
    <source>
        <dbReference type="EMBL" id="OGL87930.1"/>
    </source>
</evidence>
<proteinExistence type="inferred from homology"/>
<evidence type="ECO:0000256" key="9">
    <source>
        <dbReference type="ARBA" id="ARBA00022833"/>
    </source>
</evidence>
<evidence type="ECO:0000256" key="8">
    <source>
        <dbReference type="ARBA" id="ARBA00022801"/>
    </source>
</evidence>
<comment type="caution">
    <text evidence="15">The sequence shown here is derived from an EMBL/GenBank/DDBJ whole genome shotgun (WGS) entry which is preliminary data.</text>
</comment>
<dbReference type="GO" id="GO:0005886">
    <property type="term" value="C:plasma membrane"/>
    <property type="evidence" value="ECO:0007669"/>
    <property type="project" value="UniProtKB-SubCell"/>
</dbReference>
<dbReference type="Pfam" id="PF02163">
    <property type="entry name" value="Peptidase_M50"/>
    <property type="match status" value="1"/>
</dbReference>
<evidence type="ECO:0000256" key="4">
    <source>
        <dbReference type="ARBA" id="ARBA00022475"/>
    </source>
</evidence>
<comment type="subcellular location">
    <subcellularLocation>
        <location evidence="2">Cell membrane</location>
        <topology evidence="2">Multi-pass membrane protein</topology>
    </subcellularLocation>
</comment>
<feature type="transmembrane region" description="Helical" evidence="13">
    <location>
        <begin position="92"/>
        <end position="115"/>
    </location>
</feature>
<evidence type="ECO:0000256" key="2">
    <source>
        <dbReference type="ARBA" id="ARBA00004651"/>
    </source>
</evidence>
<feature type="transmembrane region" description="Helical" evidence="13">
    <location>
        <begin position="122"/>
        <end position="141"/>
    </location>
</feature>
<dbReference type="GO" id="GO:0008237">
    <property type="term" value="F:metallopeptidase activity"/>
    <property type="evidence" value="ECO:0007669"/>
    <property type="project" value="UniProtKB-KW"/>
</dbReference>
<evidence type="ECO:0000256" key="11">
    <source>
        <dbReference type="ARBA" id="ARBA00023049"/>
    </source>
</evidence>
<dbReference type="AlphaFoldDB" id="A0A1F7VBK8"/>
<dbReference type="CDD" id="cd06158">
    <property type="entry name" value="S2P-M50_like_1"/>
    <property type="match status" value="1"/>
</dbReference>
<evidence type="ECO:0000256" key="5">
    <source>
        <dbReference type="ARBA" id="ARBA00022670"/>
    </source>
</evidence>
<dbReference type="GO" id="GO:0046872">
    <property type="term" value="F:metal ion binding"/>
    <property type="evidence" value="ECO:0007669"/>
    <property type="project" value="UniProtKB-KW"/>
</dbReference>
<evidence type="ECO:0000256" key="13">
    <source>
        <dbReference type="SAM" id="Phobius"/>
    </source>
</evidence>
<dbReference type="PANTHER" id="PTHR35864">
    <property type="entry name" value="ZINC METALLOPROTEASE MJ0611-RELATED"/>
    <property type="match status" value="1"/>
</dbReference>
<name>A0A1F7VBK8_9BACT</name>
<gene>
    <name evidence="15" type="ORF">A3I42_00495</name>
</gene>
<dbReference type="GO" id="GO:0006508">
    <property type="term" value="P:proteolysis"/>
    <property type="evidence" value="ECO:0007669"/>
    <property type="project" value="UniProtKB-KW"/>
</dbReference>
<dbReference type="PANTHER" id="PTHR35864:SF1">
    <property type="entry name" value="ZINC METALLOPROTEASE YWHC-RELATED"/>
    <property type="match status" value="1"/>
</dbReference>
<keyword evidence="9" id="KW-0862">Zinc</keyword>
<keyword evidence="11" id="KW-0482">Metalloprotease</keyword>
<protein>
    <recommendedName>
        <fullName evidence="14">Peptidase M50 domain-containing protein</fullName>
    </recommendedName>
</protein>
<keyword evidence="5" id="KW-0645">Protease</keyword>
<keyword evidence="8" id="KW-0378">Hydrolase</keyword>
<keyword evidence="10 13" id="KW-1133">Transmembrane helix</keyword>
<dbReference type="InterPro" id="IPR052348">
    <property type="entry name" value="Metallopeptidase_M50B"/>
</dbReference>
<keyword evidence="7" id="KW-0479">Metal-binding</keyword>
<accession>A0A1F7VBK8</accession>
<dbReference type="InterPro" id="IPR044537">
    <property type="entry name" value="Rip2-like"/>
</dbReference>
<evidence type="ECO:0000256" key="12">
    <source>
        <dbReference type="ARBA" id="ARBA00023136"/>
    </source>
</evidence>
<feature type="domain" description="Peptidase M50" evidence="14">
    <location>
        <begin position="118"/>
        <end position="176"/>
    </location>
</feature>
<feature type="transmembrane region" description="Helical" evidence="13">
    <location>
        <begin position="168"/>
        <end position="192"/>
    </location>
</feature>